<dbReference type="AlphaFoldDB" id="A0A9D9E858"/>
<comment type="caution">
    <text evidence="1">The sequence shown here is derived from an EMBL/GenBank/DDBJ whole genome shotgun (WGS) entry which is preliminary data.</text>
</comment>
<dbReference type="EMBL" id="JADIMW010000084">
    <property type="protein sequence ID" value="MBO8438869.1"/>
    <property type="molecule type" value="Genomic_DNA"/>
</dbReference>
<name>A0A9D9E858_9BACT</name>
<dbReference type="InterPro" id="IPR021272">
    <property type="entry name" value="DUF2851"/>
</dbReference>
<dbReference type="Proteomes" id="UP000823636">
    <property type="component" value="Unassembled WGS sequence"/>
</dbReference>
<proteinExistence type="predicted"/>
<gene>
    <name evidence="1" type="ORF">IAC54_08265</name>
</gene>
<reference evidence="1" key="2">
    <citation type="journal article" date="2021" name="PeerJ">
        <title>Extensive microbial diversity within the chicken gut microbiome revealed by metagenomics and culture.</title>
        <authorList>
            <person name="Gilroy R."/>
            <person name="Ravi A."/>
            <person name="Getino M."/>
            <person name="Pursley I."/>
            <person name="Horton D.L."/>
            <person name="Alikhan N.F."/>
            <person name="Baker D."/>
            <person name="Gharbi K."/>
            <person name="Hall N."/>
            <person name="Watson M."/>
            <person name="Adriaenssens E.M."/>
            <person name="Foster-Nyarko E."/>
            <person name="Jarju S."/>
            <person name="Secka A."/>
            <person name="Antonio M."/>
            <person name="Oren A."/>
            <person name="Chaudhuri R.R."/>
            <person name="La Ragione R."/>
            <person name="Hildebrand F."/>
            <person name="Pallen M.J."/>
        </authorList>
    </citation>
    <scope>NUCLEOTIDE SEQUENCE</scope>
    <source>
        <strain evidence="1">G3-4614</strain>
    </source>
</reference>
<organism evidence="1 2">
    <name type="scientific">Candidatus Caccoplasma merdipullorum</name>
    <dbReference type="NCBI Taxonomy" id="2840718"/>
    <lineage>
        <taxon>Bacteria</taxon>
        <taxon>Pseudomonadati</taxon>
        <taxon>Bacteroidota</taxon>
        <taxon>Bacteroidia</taxon>
        <taxon>Bacteroidales</taxon>
        <taxon>Bacteroidaceae</taxon>
        <taxon>Bacteroidaceae incertae sedis</taxon>
        <taxon>Candidatus Caccoplasma</taxon>
    </lineage>
</organism>
<evidence type="ECO:0000313" key="1">
    <source>
        <dbReference type="EMBL" id="MBO8438869.1"/>
    </source>
</evidence>
<evidence type="ECO:0000313" key="2">
    <source>
        <dbReference type="Proteomes" id="UP000823636"/>
    </source>
</evidence>
<dbReference type="Pfam" id="PF11013">
    <property type="entry name" value="DUF2851"/>
    <property type="match status" value="1"/>
</dbReference>
<sequence length="425" mass="47498">MDDILAFIWRNNLLKRESLRCCDGRGLRVVSPGRETSCGSGVFAGAVIETDGKRTSGNVAVSPSPKGGKTGNVILTVAEADGDLRKWNSSSPTLLVEIGREIKEAARNLRSKTEEAPCGGTMTQLPPLFAADLFTSLALERLQNKSTRILKWLELYNGDWEEVCYVSIARSLGFGINGDPFEETARRLPLGFLRKHADSLFQTEAMLFGCAGLLGKPDEGNDGYTNRLCNEFGFLSRKFSLSPIEGKEKWRFSGVRPSNFPHQRIAFLAKFITRFDGIFARITDARDASEIRDIFDFYLDDYWDTHYTFGRETPPVKKSLGRGGNDIVLINGIAPLLYAYSCRQGNDVYADRAVSLIENCRPERNHITKRFAAYGMPCDNALASQAMVELYNGYCSKRRCLECRIGMLYMKGIICDNIRIICFNG</sequence>
<accession>A0A9D9E858</accession>
<reference evidence="1" key="1">
    <citation type="submission" date="2020-10" db="EMBL/GenBank/DDBJ databases">
        <authorList>
            <person name="Gilroy R."/>
        </authorList>
    </citation>
    <scope>NUCLEOTIDE SEQUENCE</scope>
    <source>
        <strain evidence="1">G3-4614</strain>
    </source>
</reference>
<protein>
    <submittedName>
        <fullName evidence="1">DUF2851 family protein</fullName>
    </submittedName>
</protein>